<dbReference type="InterPro" id="IPR048276">
    <property type="entry name" value="Phage_tail-like_C"/>
</dbReference>
<feature type="domain" description="DUF6558" evidence="1">
    <location>
        <begin position="3"/>
        <end position="56"/>
    </location>
</feature>
<dbReference type="EMBL" id="VSSQ01001618">
    <property type="protein sequence ID" value="MPM09840.1"/>
    <property type="molecule type" value="Genomic_DNA"/>
</dbReference>
<reference evidence="3" key="1">
    <citation type="submission" date="2019-08" db="EMBL/GenBank/DDBJ databases">
        <authorList>
            <person name="Kucharzyk K."/>
            <person name="Murdoch R.W."/>
            <person name="Higgins S."/>
            <person name="Loffler F."/>
        </authorList>
    </citation>
    <scope>NUCLEOTIDE SEQUENCE</scope>
</reference>
<feature type="domain" description="Phage tail-like C-terminal" evidence="2">
    <location>
        <begin position="58"/>
        <end position="173"/>
    </location>
</feature>
<evidence type="ECO:0000259" key="1">
    <source>
        <dbReference type="Pfam" id="PF20195"/>
    </source>
</evidence>
<organism evidence="3">
    <name type="scientific">bioreactor metagenome</name>
    <dbReference type="NCBI Taxonomy" id="1076179"/>
    <lineage>
        <taxon>unclassified sequences</taxon>
        <taxon>metagenomes</taxon>
        <taxon>ecological metagenomes</taxon>
    </lineage>
</organism>
<dbReference type="Pfam" id="PF20753">
    <property type="entry name" value="DUF6558_C"/>
    <property type="match status" value="1"/>
</dbReference>
<evidence type="ECO:0000313" key="3">
    <source>
        <dbReference type="EMBL" id="MPM09840.1"/>
    </source>
</evidence>
<dbReference type="AlphaFoldDB" id="A0A644X137"/>
<proteinExistence type="predicted"/>
<dbReference type="Pfam" id="PF20195">
    <property type="entry name" value="DUF6558"/>
    <property type="match status" value="1"/>
</dbReference>
<comment type="caution">
    <text evidence="3">The sequence shown here is derived from an EMBL/GenBank/DDBJ whole genome shotgun (WGS) entry which is preliminary data.</text>
</comment>
<dbReference type="InterPro" id="IPR046688">
    <property type="entry name" value="DUF6558_N"/>
</dbReference>
<sequence length="182" mass="20048">MSAIAGWLYGSTQYKELAIIQDDMPDYYYRCIIVGIEQSIVAGRTVGIVLSVRCDAPYAYMSTADTIITSNNYTESLYHNRSNVNKYYRPMITVEASGGTSVISINNTGDIIGEFEISGIPSSGAIIVVDCTRCILTSEEMPDVYSSCNLNFPRFLRGANMIEVSGECVITIQNRFPMIIGT</sequence>
<evidence type="ECO:0008006" key="4">
    <source>
        <dbReference type="Google" id="ProtNLM"/>
    </source>
</evidence>
<name>A0A644X137_9ZZZZ</name>
<evidence type="ECO:0000259" key="2">
    <source>
        <dbReference type="Pfam" id="PF20753"/>
    </source>
</evidence>
<gene>
    <name evidence="3" type="ORF">SDC9_56163</name>
</gene>
<accession>A0A644X137</accession>
<protein>
    <recommendedName>
        <fullName evidence="4">Phage tail protein</fullName>
    </recommendedName>
</protein>